<dbReference type="PANTHER" id="PTHR33127">
    <property type="entry name" value="TRANSMEMBRANE PROTEIN"/>
    <property type="match status" value="1"/>
</dbReference>
<organism evidence="2 3">
    <name type="scientific">Cuscuta campestris</name>
    <dbReference type="NCBI Taxonomy" id="132261"/>
    <lineage>
        <taxon>Eukaryota</taxon>
        <taxon>Viridiplantae</taxon>
        <taxon>Streptophyta</taxon>
        <taxon>Embryophyta</taxon>
        <taxon>Tracheophyta</taxon>
        <taxon>Spermatophyta</taxon>
        <taxon>Magnoliopsida</taxon>
        <taxon>eudicotyledons</taxon>
        <taxon>Gunneridae</taxon>
        <taxon>Pentapetalae</taxon>
        <taxon>asterids</taxon>
        <taxon>lamiids</taxon>
        <taxon>Solanales</taxon>
        <taxon>Convolvulaceae</taxon>
        <taxon>Cuscuteae</taxon>
        <taxon>Cuscuta</taxon>
        <taxon>Cuscuta subgen. Grammica</taxon>
        <taxon>Cuscuta sect. Cleistogrammica</taxon>
    </lineage>
</organism>
<feature type="domain" description="KIB1-4 beta-propeller" evidence="1">
    <location>
        <begin position="5"/>
        <end position="211"/>
    </location>
</feature>
<dbReference type="Pfam" id="PF03478">
    <property type="entry name" value="Beta-prop_KIB1-4"/>
    <property type="match status" value="1"/>
</dbReference>
<dbReference type="PANTHER" id="PTHR33127:SF35">
    <property type="entry name" value="F-BOX DOMAIN-CONTAINING PROTEIN"/>
    <property type="match status" value="1"/>
</dbReference>
<reference evidence="2 3" key="1">
    <citation type="submission" date="2018-04" db="EMBL/GenBank/DDBJ databases">
        <authorList>
            <person name="Vogel A."/>
        </authorList>
    </citation>
    <scope>NUCLEOTIDE SEQUENCE [LARGE SCALE GENOMIC DNA]</scope>
</reference>
<sequence length="275" mass="31657">MIHHSDKGWLLLSKRGSCVDLYNPFKRDIITYNFRCIGKEECWFFKGKTLGPTHPISVIFRDGTRVFVSIGINLDEKWTWDELTSKKKFEPAIHTSLVLFRDAFFYLDKTGKLRKLEIDVQVGNLRWEVLEKPQRPADLKFFEHNFLVECGGKLISIFLGRAGKWVSIYKLNSDYHTWEKMRNLGGYDLYLNPTSSIAMPSSSGGNRIYFPLLRGSDIVYFSLETGKWHFSGSQQDSSSHLYGIKCLTLAVCLKYTSIVVFFNLILSSVSSVYIV</sequence>
<dbReference type="InterPro" id="IPR005174">
    <property type="entry name" value="KIB1-4_b-propeller"/>
</dbReference>
<dbReference type="Proteomes" id="UP000595140">
    <property type="component" value="Unassembled WGS sequence"/>
</dbReference>
<dbReference type="OrthoDB" id="1863935at2759"/>
<evidence type="ECO:0000313" key="3">
    <source>
        <dbReference type="Proteomes" id="UP000595140"/>
    </source>
</evidence>
<gene>
    <name evidence="2" type="ORF">CCAM_LOCUS13707</name>
</gene>
<proteinExistence type="predicted"/>
<name>A0A484L6U5_9ASTE</name>
<accession>A0A484L6U5</accession>
<evidence type="ECO:0000259" key="1">
    <source>
        <dbReference type="Pfam" id="PF03478"/>
    </source>
</evidence>
<dbReference type="AlphaFoldDB" id="A0A484L6U5"/>
<keyword evidence="3" id="KW-1185">Reference proteome</keyword>
<dbReference type="EMBL" id="OOIL02001093">
    <property type="protein sequence ID" value="VFQ71931.1"/>
    <property type="molecule type" value="Genomic_DNA"/>
</dbReference>
<protein>
    <recommendedName>
        <fullName evidence="1">KIB1-4 beta-propeller domain-containing protein</fullName>
    </recommendedName>
</protein>
<evidence type="ECO:0000313" key="2">
    <source>
        <dbReference type="EMBL" id="VFQ71931.1"/>
    </source>
</evidence>